<dbReference type="SMART" id="SM00822">
    <property type="entry name" value="PKS_KR"/>
    <property type="match status" value="1"/>
</dbReference>
<evidence type="ECO:0000256" key="2">
    <source>
        <dbReference type="ARBA" id="ARBA00023002"/>
    </source>
</evidence>
<protein>
    <submittedName>
        <fullName evidence="5">SDR family oxidoreductase</fullName>
    </submittedName>
</protein>
<keyword evidence="2" id="KW-0560">Oxidoreductase</keyword>
<proteinExistence type="inferred from homology"/>
<evidence type="ECO:0000259" key="4">
    <source>
        <dbReference type="SMART" id="SM00822"/>
    </source>
</evidence>
<evidence type="ECO:0000313" key="6">
    <source>
        <dbReference type="Proteomes" id="UP001611383"/>
    </source>
</evidence>
<evidence type="ECO:0000256" key="3">
    <source>
        <dbReference type="SAM" id="MobiDB-lite"/>
    </source>
</evidence>
<dbReference type="PANTHER" id="PTHR24321:SF11">
    <property type="entry name" value="BLR0893 PROTEIN"/>
    <property type="match status" value="1"/>
</dbReference>
<dbReference type="InterPro" id="IPR002347">
    <property type="entry name" value="SDR_fam"/>
</dbReference>
<dbReference type="Pfam" id="PF13561">
    <property type="entry name" value="adh_short_C2"/>
    <property type="match status" value="1"/>
</dbReference>
<organism evidence="5 6">
    <name type="scientific">Archangium minus</name>
    <dbReference type="NCBI Taxonomy" id="83450"/>
    <lineage>
        <taxon>Bacteria</taxon>
        <taxon>Pseudomonadati</taxon>
        <taxon>Myxococcota</taxon>
        <taxon>Myxococcia</taxon>
        <taxon>Myxococcales</taxon>
        <taxon>Cystobacterineae</taxon>
        <taxon>Archangiaceae</taxon>
        <taxon>Archangium</taxon>
    </lineage>
</organism>
<accession>A0ABY9WMG0</accession>
<dbReference type="PANTHER" id="PTHR24321">
    <property type="entry name" value="DEHYDROGENASES, SHORT CHAIN"/>
    <property type="match status" value="1"/>
</dbReference>
<feature type="domain" description="Ketoreductase" evidence="4">
    <location>
        <begin position="37"/>
        <end position="227"/>
    </location>
</feature>
<gene>
    <name evidence="5" type="ORF">F0U60_13495</name>
</gene>
<dbReference type="Proteomes" id="UP001611383">
    <property type="component" value="Chromosome"/>
</dbReference>
<dbReference type="PROSITE" id="PS00061">
    <property type="entry name" value="ADH_SHORT"/>
    <property type="match status" value="1"/>
</dbReference>
<dbReference type="PRINTS" id="PR00081">
    <property type="entry name" value="GDHRDH"/>
</dbReference>
<sequence length="281" mass="29631">MQSRPLSIPLPRHGSGAHSRGSLPPPGKGEHMLLKDKVIIVTGATSGIGAATAVEAAQQGAKVVLAGRRADKGEELVGRIRANGGTALFVRTDVSQEADIEALIARTLREYGRLDGAFNNAGIPGPIGKLADLPPAEYRQLMSINLDATFLSMRYEIQAMKKNGGGSIVNCASILSHVAASGFGAYVSAKHGLMGMTKAAALDYATERIRVNSVLPGPIDTEIWSHIEQGEPTRQAFVAGVPMQRSARSEEVAKPVLFLLSDWSTYITGTALVIDGGYSAQ</sequence>
<dbReference type="PRINTS" id="PR00080">
    <property type="entry name" value="SDRFAMILY"/>
</dbReference>
<evidence type="ECO:0000313" key="5">
    <source>
        <dbReference type="EMBL" id="WNG45001.1"/>
    </source>
</evidence>
<dbReference type="SUPFAM" id="SSF51735">
    <property type="entry name" value="NAD(P)-binding Rossmann-fold domains"/>
    <property type="match status" value="1"/>
</dbReference>
<reference evidence="5 6" key="1">
    <citation type="submission" date="2019-08" db="EMBL/GenBank/DDBJ databases">
        <title>Archangium and Cystobacter genomes.</title>
        <authorList>
            <person name="Chen I.-C.K."/>
            <person name="Wielgoss S."/>
        </authorList>
    </citation>
    <scope>NUCLEOTIDE SEQUENCE [LARGE SCALE GENOMIC DNA]</scope>
    <source>
        <strain evidence="5 6">Cbm 6</strain>
    </source>
</reference>
<dbReference type="EMBL" id="CP043494">
    <property type="protein sequence ID" value="WNG45001.1"/>
    <property type="molecule type" value="Genomic_DNA"/>
</dbReference>
<dbReference type="NCBIfam" id="NF005559">
    <property type="entry name" value="PRK07231.1"/>
    <property type="match status" value="1"/>
</dbReference>
<dbReference type="InterPro" id="IPR020904">
    <property type="entry name" value="Sc_DH/Rdtase_CS"/>
</dbReference>
<dbReference type="CDD" id="cd05233">
    <property type="entry name" value="SDR_c"/>
    <property type="match status" value="1"/>
</dbReference>
<dbReference type="InterPro" id="IPR036291">
    <property type="entry name" value="NAD(P)-bd_dom_sf"/>
</dbReference>
<feature type="region of interest" description="Disordered" evidence="3">
    <location>
        <begin position="1"/>
        <end position="29"/>
    </location>
</feature>
<comment type="similarity">
    <text evidence="1">Belongs to the short-chain dehydrogenases/reductases (SDR) family.</text>
</comment>
<keyword evidence="6" id="KW-1185">Reference proteome</keyword>
<dbReference type="InterPro" id="IPR057326">
    <property type="entry name" value="KR_dom"/>
</dbReference>
<name>A0ABY9WMG0_9BACT</name>
<dbReference type="Gene3D" id="3.40.50.720">
    <property type="entry name" value="NAD(P)-binding Rossmann-like Domain"/>
    <property type="match status" value="1"/>
</dbReference>
<evidence type="ECO:0000256" key="1">
    <source>
        <dbReference type="ARBA" id="ARBA00006484"/>
    </source>
</evidence>